<dbReference type="KEGG" id="mop:Mesop_1003"/>
<dbReference type="HOGENOM" id="CLU_068425_0_0_5"/>
<dbReference type="GO" id="GO:0006672">
    <property type="term" value="P:ceramide metabolic process"/>
    <property type="evidence" value="ECO:0007669"/>
    <property type="project" value="InterPro"/>
</dbReference>
<dbReference type="InterPro" id="IPR033138">
    <property type="entry name" value="Cu_oxidase_CS"/>
</dbReference>
<feature type="binding site" evidence="8">
    <location>
        <position position="71"/>
    </location>
    <ligand>
        <name>Zn(2+)</name>
        <dbReference type="ChEBI" id="CHEBI:29105"/>
        <note>catalytic</note>
    </ligand>
</feature>
<dbReference type="GO" id="GO:0016020">
    <property type="term" value="C:membrane"/>
    <property type="evidence" value="ECO:0007669"/>
    <property type="project" value="UniProtKB-SubCell"/>
</dbReference>
<evidence type="ECO:0000313" key="11">
    <source>
        <dbReference type="Proteomes" id="UP000001623"/>
    </source>
</evidence>
<dbReference type="eggNOG" id="ENOG5032TAD">
    <property type="taxonomic scope" value="Bacteria"/>
</dbReference>
<evidence type="ECO:0000256" key="6">
    <source>
        <dbReference type="ARBA" id="ARBA00023136"/>
    </source>
</evidence>
<accession>F7YC19</accession>
<name>F7YC19_MESOW</name>
<feature type="binding site" evidence="7">
    <location>
        <position position="23"/>
    </location>
    <ligand>
        <name>Ca(2+)</name>
        <dbReference type="ChEBI" id="CHEBI:29108"/>
    </ligand>
</feature>
<dbReference type="Pfam" id="PF05875">
    <property type="entry name" value="Ceramidase"/>
    <property type="match status" value="1"/>
</dbReference>
<dbReference type="GO" id="GO:0016811">
    <property type="term" value="F:hydrolase activity, acting on carbon-nitrogen (but not peptide) bonds, in linear amides"/>
    <property type="evidence" value="ECO:0007669"/>
    <property type="project" value="InterPro"/>
</dbReference>
<protein>
    <recommendedName>
        <fullName evidence="12">Ceramidase</fullName>
    </recommendedName>
</protein>
<evidence type="ECO:0008006" key="12">
    <source>
        <dbReference type="Google" id="ProtNLM"/>
    </source>
</evidence>
<comment type="subcellular location">
    <subcellularLocation>
        <location evidence="1">Membrane</location>
        <topology evidence="1">Multi-pass membrane protein</topology>
    </subcellularLocation>
</comment>
<dbReference type="RefSeq" id="WP_013892228.1">
    <property type="nucleotide sequence ID" value="NC_015675.1"/>
</dbReference>
<evidence type="ECO:0000256" key="7">
    <source>
        <dbReference type="PIRSR" id="PIRSR608901-1"/>
    </source>
</evidence>
<keyword evidence="2 9" id="KW-0812">Transmembrane</keyword>
<dbReference type="Proteomes" id="UP000001623">
    <property type="component" value="Chromosome"/>
</dbReference>
<keyword evidence="7" id="KW-0106">Calcium</keyword>
<proteinExistence type="predicted"/>
<evidence type="ECO:0000256" key="2">
    <source>
        <dbReference type="ARBA" id="ARBA00022692"/>
    </source>
</evidence>
<dbReference type="InterPro" id="IPR008901">
    <property type="entry name" value="ACER"/>
</dbReference>
<comment type="cofactor">
    <cofactor evidence="8">
        <name>Zn(2+)</name>
        <dbReference type="ChEBI" id="CHEBI:29105"/>
    </cofactor>
</comment>
<dbReference type="STRING" id="536019.Mesop_1003"/>
<dbReference type="PROSITE" id="PS00079">
    <property type="entry name" value="MULTICOPPER_OXIDASE1"/>
    <property type="match status" value="1"/>
</dbReference>
<keyword evidence="8" id="KW-0862">Zinc</keyword>
<keyword evidence="5 9" id="KW-1133">Transmembrane helix</keyword>
<feature type="binding site" evidence="8">
    <location>
        <position position="199"/>
    </location>
    <ligand>
        <name>Zn(2+)</name>
        <dbReference type="ChEBI" id="CHEBI:29105"/>
        <note>catalytic</note>
    </ligand>
</feature>
<evidence type="ECO:0000256" key="3">
    <source>
        <dbReference type="ARBA" id="ARBA00022723"/>
    </source>
</evidence>
<dbReference type="GO" id="GO:0046872">
    <property type="term" value="F:metal ion binding"/>
    <property type="evidence" value="ECO:0007669"/>
    <property type="project" value="UniProtKB-KW"/>
</dbReference>
<reference evidence="10 11" key="1">
    <citation type="submission" date="2010-10" db="EMBL/GenBank/DDBJ databases">
        <title>Complete sequence of Mesorhizobium opportunistum WSM2075.</title>
        <authorList>
            <consortium name="US DOE Joint Genome Institute"/>
            <person name="Lucas S."/>
            <person name="Copeland A."/>
            <person name="Lapidus A."/>
            <person name="Cheng J.-F."/>
            <person name="Bruce D."/>
            <person name="Goodwin L."/>
            <person name="Pitluck S."/>
            <person name="Chertkov O."/>
            <person name="Misra M."/>
            <person name="Detter J.C."/>
            <person name="Han C."/>
            <person name="Tapia R."/>
            <person name="Land M."/>
            <person name="Hauser L."/>
            <person name="Kyrpides N."/>
            <person name="Ovchinnikova G."/>
            <person name="Mavrommatis K.M."/>
            <person name="Tiwari R.P."/>
            <person name="Howieson J.G."/>
            <person name="O'Hara G.W."/>
            <person name="Nandasena K.G."/>
            <person name="Woyke T."/>
        </authorList>
    </citation>
    <scope>NUCLEOTIDE SEQUENCE [LARGE SCALE GENOMIC DNA]</scope>
    <source>
        <strain evidence="11">LMG 24607 / HAMBI 3007 / WSM2075</strain>
    </source>
</reference>
<feature type="transmembrane region" description="Helical" evidence="9">
    <location>
        <begin position="110"/>
        <end position="128"/>
    </location>
</feature>
<feature type="transmembrane region" description="Helical" evidence="9">
    <location>
        <begin position="56"/>
        <end position="73"/>
    </location>
</feature>
<dbReference type="AlphaFoldDB" id="F7YC19"/>
<evidence type="ECO:0000256" key="9">
    <source>
        <dbReference type="SAM" id="Phobius"/>
    </source>
</evidence>
<evidence type="ECO:0000256" key="1">
    <source>
        <dbReference type="ARBA" id="ARBA00004141"/>
    </source>
</evidence>
<keyword evidence="6 9" id="KW-0472">Membrane</keyword>
<feature type="transmembrane region" description="Helical" evidence="9">
    <location>
        <begin position="195"/>
        <end position="218"/>
    </location>
</feature>
<keyword evidence="4" id="KW-0378">Hydrolase</keyword>
<gene>
    <name evidence="10" type="ordered locus">Mesop_1003</name>
</gene>
<feature type="binding site" evidence="8">
    <location>
        <position position="195"/>
    </location>
    <ligand>
        <name>Zn(2+)</name>
        <dbReference type="ChEBI" id="CHEBI:29105"/>
        <note>catalytic</note>
    </ligand>
</feature>
<sequence>MWQTLLTPVDLYCERTGSGLWAEPTNALTNVAFIAAGLWGVLEVRRHKTGTFARVLAWWVVAIGIGSTIFHTFATRGTIWADILPIAGFTLAYTLFNLRRFLGMEWGKAIAVFVVFYAVAGLITFAVPDWLRQASNGTTGYLPPFLALAFFGVWVTVSGNRAGWYNLAGSAIFVVSVICRMIDPMVCGSFPLGTHFLWHILNGLMLGVLLAAAARFGAPKQGQ</sequence>
<feature type="transmembrane region" description="Helical" evidence="9">
    <location>
        <begin position="79"/>
        <end position="98"/>
    </location>
</feature>
<feature type="transmembrane region" description="Helical" evidence="9">
    <location>
        <begin position="164"/>
        <end position="183"/>
    </location>
</feature>
<evidence type="ECO:0000256" key="4">
    <source>
        <dbReference type="ARBA" id="ARBA00022801"/>
    </source>
</evidence>
<dbReference type="EMBL" id="CP002279">
    <property type="protein sequence ID" value="AEH85489.1"/>
    <property type="molecule type" value="Genomic_DNA"/>
</dbReference>
<evidence type="ECO:0000256" key="8">
    <source>
        <dbReference type="PIRSR" id="PIRSR608901-2"/>
    </source>
</evidence>
<evidence type="ECO:0000256" key="5">
    <source>
        <dbReference type="ARBA" id="ARBA00022989"/>
    </source>
</evidence>
<keyword evidence="3 7" id="KW-0479">Metal-binding</keyword>
<feature type="transmembrane region" description="Helical" evidence="9">
    <location>
        <begin position="27"/>
        <end position="44"/>
    </location>
</feature>
<feature type="transmembrane region" description="Helical" evidence="9">
    <location>
        <begin position="140"/>
        <end position="157"/>
    </location>
</feature>
<organism evidence="10 11">
    <name type="scientific">Mesorhizobium opportunistum (strain LMG 24607 / HAMBI 3007 / WSM2075)</name>
    <dbReference type="NCBI Taxonomy" id="536019"/>
    <lineage>
        <taxon>Bacteria</taxon>
        <taxon>Pseudomonadati</taxon>
        <taxon>Pseudomonadota</taxon>
        <taxon>Alphaproteobacteria</taxon>
        <taxon>Hyphomicrobiales</taxon>
        <taxon>Phyllobacteriaceae</taxon>
        <taxon>Mesorhizobium</taxon>
    </lineage>
</organism>
<evidence type="ECO:0000313" key="10">
    <source>
        <dbReference type="EMBL" id="AEH85489.1"/>
    </source>
</evidence>